<dbReference type="AlphaFoldDB" id="A0A8J6G1K5"/>
<comment type="caution">
    <text evidence="1">The sequence shown here is derived from an EMBL/GenBank/DDBJ whole genome shotgun (WGS) entry which is preliminary data.</text>
</comment>
<sequence length="109" mass="11794">MSSWDLPPDYPLNSDFVRRLKSALATGDKDMVQELICTEAEPVDAVIELANDDWMKEPSAQLPTGALLGNPRRPQANSSACWGLLWGGKARVQTGGDASLISSRHIALC</sequence>
<dbReference type="Proteomes" id="UP000710432">
    <property type="component" value="Unassembled WGS sequence"/>
</dbReference>
<protein>
    <submittedName>
        <fullName evidence="1">Ankyrin repeat and SOCS box protein 18</fullName>
    </submittedName>
</protein>
<dbReference type="EMBL" id="JAATJU010025159">
    <property type="protein sequence ID" value="KAH0504266.1"/>
    <property type="molecule type" value="Genomic_DNA"/>
</dbReference>
<organism evidence="1 2">
    <name type="scientific">Microtus ochrogaster</name>
    <name type="common">Prairie vole</name>
    <dbReference type="NCBI Taxonomy" id="79684"/>
    <lineage>
        <taxon>Eukaryota</taxon>
        <taxon>Metazoa</taxon>
        <taxon>Chordata</taxon>
        <taxon>Craniata</taxon>
        <taxon>Vertebrata</taxon>
        <taxon>Euteleostomi</taxon>
        <taxon>Mammalia</taxon>
        <taxon>Eutheria</taxon>
        <taxon>Euarchontoglires</taxon>
        <taxon>Glires</taxon>
        <taxon>Rodentia</taxon>
        <taxon>Myomorpha</taxon>
        <taxon>Muroidea</taxon>
        <taxon>Cricetidae</taxon>
        <taxon>Arvicolinae</taxon>
        <taxon>Microtus</taxon>
    </lineage>
</organism>
<accession>A0A8J6G1K5</accession>
<gene>
    <name evidence="1" type="ORF">LTLLF_183800</name>
</gene>
<reference evidence="1" key="1">
    <citation type="submission" date="2020-03" db="EMBL/GenBank/DDBJ databases">
        <title>Studies in the Genomics of Life Span.</title>
        <authorList>
            <person name="Glass D."/>
        </authorList>
    </citation>
    <scope>NUCLEOTIDE SEQUENCE</scope>
    <source>
        <strain evidence="1">LTLLF</strain>
        <tissue evidence="1">Muscle</tissue>
    </source>
</reference>
<evidence type="ECO:0000313" key="1">
    <source>
        <dbReference type="EMBL" id="KAH0504266.1"/>
    </source>
</evidence>
<name>A0A8J6G1K5_MICOH</name>
<proteinExistence type="predicted"/>
<evidence type="ECO:0000313" key="2">
    <source>
        <dbReference type="Proteomes" id="UP000710432"/>
    </source>
</evidence>